<dbReference type="InterPro" id="IPR039422">
    <property type="entry name" value="MarR/SlyA-like"/>
</dbReference>
<comment type="caution">
    <text evidence="2">The sequence shown here is derived from an EMBL/GenBank/DDBJ whole genome shotgun (WGS) entry which is preliminary data.</text>
</comment>
<dbReference type="Proteomes" id="UP000034416">
    <property type="component" value="Unassembled WGS sequence"/>
</dbReference>
<dbReference type="SMART" id="SM00347">
    <property type="entry name" value="HTH_MARR"/>
    <property type="match status" value="1"/>
</dbReference>
<dbReference type="STRING" id="342002.BST15_11970"/>
<dbReference type="GO" id="GO:0006950">
    <property type="term" value="P:response to stress"/>
    <property type="evidence" value="ECO:0007669"/>
    <property type="project" value="TreeGrafter"/>
</dbReference>
<dbReference type="GO" id="GO:0003700">
    <property type="term" value="F:DNA-binding transcription factor activity"/>
    <property type="evidence" value="ECO:0007669"/>
    <property type="project" value="InterPro"/>
</dbReference>
<organism evidence="2 4">
    <name type="scientific">Mycolicibacter arupensis</name>
    <dbReference type="NCBI Taxonomy" id="342002"/>
    <lineage>
        <taxon>Bacteria</taxon>
        <taxon>Bacillati</taxon>
        <taxon>Actinomycetota</taxon>
        <taxon>Actinomycetes</taxon>
        <taxon>Mycobacteriales</taxon>
        <taxon>Mycobacteriaceae</taxon>
        <taxon>Mycolicibacter</taxon>
    </lineage>
</organism>
<sequence>MPRPAGAQRLRGHALTSRNTVTGVPLPDDVYARLLTFRTKLRRFERWSADQAQAAGLTPAQHQLLLAIRGHNDLRGPTVGDIAEYLLLRHHSAGELIQRAEAAGLVVRVRDRSDQRVIRLQLTETAAQCLQSLTELHLKELERFSTESSLGL</sequence>
<dbReference type="PATRIC" id="fig|342002.3.peg.3487"/>
<reference evidence="3 5" key="3">
    <citation type="submission" date="2016-12" db="EMBL/GenBank/DDBJ databases">
        <title>The new phylogeny of genus Mycobacterium.</title>
        <authorList>
            <person name="Tortoli E."/>
            <person name="Trovato A."/>
            <person name="Cirillo D.M."/>
        </authorList>
    </citation>
    <scope>NUCLEOTIDE SEQUENCE [LARGE SCALE GENOMIC DNA]</scope>
    <source>
        <strain evidence="3 5">DSM 44942</strain>
    </source>
</reference>
<evidence type="ECO:0000313" key="5">
    <source>
        <dbReference type="Proteomes" id="UP000192327"/>
    </source>
</evidence>
<protein>
    <submittedName>
        <fullName evidence="2">MarR family transcriptional regulator</fullName>
    </submittedName>
</protein>
<dbReference type="PROSITE" id="PS50995">
    <property type="entry name" value="HTH_MARR_2"/>
    <property type="match status" value="1"/>
</dbReference>
<feature type="domain" description="HTH marR-type" evidence="1">
    <location>
        <begin position="27"/>
        <end position="152"/>
    </location>
</feature>
<dbReference type="PANTHER" id="PTHR33164">
    <property type="entry name" value="TRANSCRIPTIONAL REGULATOR, MARR FAMILY"/>
    <property type="match status" value="1"/>
</dbReference>
<accession>A0A0F5MW33</accession>
<evidence type="ECO:0000313" key="4">
    <source>
        <dbReference type="Proteomes" id="UP000034416"/>
    </source>
</evidence>
<evidence type="ECO:0000259" key="1">
    <source>
        <dbReference type="PROSITE" id="PS50995"/>
    </source>
</evidence>
<dbReference type="InterPro" id="IPR036390">
    <property type="entry name" value="WH_DNA-bd_sf"/>
</dbReference>
<dbReference type="InterPro" id="IPR000835">
    <property type="entry name" value="HTH_MarR-typ"/>
</dbReference>
<evidence type="ECO:0000313" key="2">
    <source>
        <dbReference type="EMBL" id="KKB98906.1"/>
    </source>
</evidence>
<reference evidence="4" key="1">
    <citation type="submission" date="2015-04" db="EMBL/GenBank/DDBJ databases">
        <title>Genome sequence of Mycobacterium arupense GUC1.</title>
        <authorList>
            <person name="Greninger A.L."/>
            <person name="Cunningham G."/>
            <person name="Chiu C.Y."/>
            <person name="Miller S."/>
        </authorList>
    </citation>
    <scope>NUCLEOTIDE SEQUENCE [LARGE SCALE GENOMIC DNA]</scope>
    <source>
        <strain evidence="4">GUC1</strain>
    </source>
</reference>
<dbReference type="Pfam" id="PF12802">
    <property type="entry name" value="MarR_2"/>
    <property type="match status" value="1"/>
</dbReference>
<reference evidence="2" key="2">
    <citation type="submission" date="2015-04" db="EMBL/GenBank/DDBJ databases">
        <title>Genome sequence of Mycobacterium arupense strain GUC1.</title>
        <authorList>
            <person name="Greninger A.L."/>
            <person name="Cunningham G."/>
            <person name="Chiu C.Y."/>
            <person name="Miller S."/>
        </authorList>
    </citation>
    <scope>NUCLEOTIDE SEQUENCE</scope>
    <source>
        <strain evidence="2">GUC1</strain>
    </source>
</reference>
<dbReference type="InterPro" id="IPR036388">
    <property type="entry name" value="WH-like_DNA-bd_sf"/>
</dbReference>
<name>A0A0F5MW33_9MYCO</name>
<dbReference type="EMBL" id="LASW01000051">
    <property type="protein sequence ID" value="KKB98906.1"/>
    <property type="molecule type" value="Genomic_DNA"/>
</dbReference>
<keyword evidence="5" id="KW-1185">Reference proteome</keyword>
<proteinExistence type="predicted"/>
<evidence type="ECO:0000313" key="3">
    <source>
        <dbReference type="EMBL" id="OQZ96609.1"/>
    </source>
</evidence>
<dbReference type="AlphaFoldDB" id="A0A0F5MW33"/>
<dbReference type="PANTHER" id="PTHR33164:SF43">
    <property type="entry name" value="HTH-TYPE TRANSCRIPTIONAL REPRESSOR YETL"/>
    <property type="match status" value="1"/>
</dbReference>
<dbReference type="SUPFAM" id="SSF46785">
    <property type="entry name" value="Winged helix' DNA-binding domain"/>
    <property type="match status" value="1"/>
</dbReference>
<dbReference type="Gene3D" id="1.10.10.10">
    <property type="entry name" value="Winged helix-like DNA-binding domain superfamily/Winged helix DNA-binding domain"/>
    <property type="match status" value="1"/>
</dbReference>
<dbReference type="Proteomes" id="UP000192327">
    <property type="component" value="Unassembled WGS sequence"/>
</dbReference>
<gene>
    <name evidence="3" type="ORF">BST15_11970</name>
    <name evidence="2" type="ORF">WR43_12145</name>
</gene>
<dbReference type="EMBL" id="MVHH01000022">
    <property type="protein sequence ID" value="OQZ96609.1"/>
    <property type="molecule type" value="Genomic_DNA"/>
</dbReference>